<keyword evidence="3" id="KW-1185">Reference proteome</keyword>
<organism evidence="2 3">
    <name type="scientific">Stylophora pistillata</name>
    <name type="common">Smooth cauliflower coral</name>
    <dbReference type="NCBI Taxonomy" id="50429"/>
    <lineage>
        <taxon>Eukaryota</taxon>
        <taxon>Metazoa</taxon>
        <taxon>Cnidaria</taxon>
        <taxon>Anthozoa</taxon>
        <taxon>Hexacorallia</taxon>
        <taxon>Scleractinia</taxon>
        <taxon>Astrocoeniina</taxon>
        <taxon>Pocilloporidae</taxon>
        <taxon>Stylophora</taxon>
    </lineage>
</organism>
<gene>
    <name evidence="2" type="ORF">AWC38_SpisGene13467</name>
</gene>
<keyword evidence="1" id="KW-1133">Transmembrane helix</keyword>
<keyword evidence="1" id="KW-0812">Transmembrane</keyword>
<name>A0A2B4RWM7_STYPI</name>
<proteinExistence type="predicted"/>
<accession>A0A2B4RWM7</accession>
<evidence type="ECO:0000256" key="1">
    <source>
        <dbReference type="SAM" id="Phobius"/>
    </source>
</evidence>
<evidence type="ECO:0000313" key="3">
    <source>
        <dbReference type="Proteomes" id="UP000225706"/>
    </source>
</evidence>
<reference evidence="3" key="1">
    <citation type="journal article" date="2017" name="bioRxiv">
        <title>Comparative analysis of the genomes of Stylophora pistillata and Acropora digitifera provides evidence for extensive differences between species of corals.</title>
        <authorList>
            <person name="Voolstra C.R."/>
            <person name="Li Y."/>
            <person name="Liew Y.J."/>
            <person name="Baumgarten S."/>
            <person name="Zoccola D."/>
            <person name="Flot J.-F."/>
            <person name="Tambutte S."/>
            <person name="Allemand D."/>
            <person name="Aranda M."/>
        </authorList>
    </citation>
    <scope>NUCLEOTIDE SEQUENCE [LARGE SCALE GENOMIC DNA]</scope>
</reference>
<feature type="transmembrane region" description="Helical" evidence="1">
    <location>
        <begin position="52"/>
        <end position="70"/>
    </location>
</feature>
<evidence type="ECO:0000313" key="2">
    <source>
        <dbReference type="EMBL" id="PFX22021.1"/>
    </source>
</evidence>
<dbReference type="EMBL" id="LSMT01000254">
    <property type="protein sequence ID" value="PFX22021.1"/>
    <property type="molecule type" value="Genomic_DNA"/>
</dbReference>
<dbReference type="Proteomes" id="UP000225706">
    <property type="component" value="Unassembled WGS sequence"/>
</dbReference>
<comment type="caution">
    <text evidence="2">The sequence shown here is derived from an EMBL/GenBank/DDBJ whole genome shotgun (WGS) entry which is preliminary data.</text>
</comment>
<keyword evidence="1" id="KW-0472">Membrane</keyword>
<sequence length="95" mass="10907">MRSRMSERIKKKRDVNNEDKLYRLTQGPLIFDDDVEETKGNQKTVKDATTSAVLPLLALAVICIVGMIWLNHKRQGVARVYIPKSVMSEDRSLLY</sequence>
<dbReference type="AlphaFoldDB" id="A0A2B4RWM7"/>
<protein>
    <submittedName>
        <fullName evidence="2">Uncharacterized protein</fullName>
    </submittedName>
</protein>